<evidence type="ECO:0000256" key="1">
    <source>
        <dbReference type="ARBA" id="ARBA00022553"/>
    </source>
</evidence>
<feature type="region of interest" description="Disordered" evidence="2">
    <location>
        <begin position="178"/>
        <end position="357"/>
    </location>
</feature>
<dbReference type="RefSeq" id="WP_345126559.1">
    <property type="nucleotide sequence ID" value="NZ_BAABAT010000006.1"/>
</dbReference>
<gene>
    <name evidence="4" type="ORF">GCM10022255_030420</name>
</gene>
<feature type="compositionally biased region" description="Low complexity" evidence="2">
    <location>
        <begin position="215"/>
        <end position="231"/>
    </location>
</feature>
<comment type="caution">
    <text evidence="4">The sequence shown here is derived from an EMBL/GenBank/DDBJ whole genome shotgun (WGS) entry which is preliminary data.</text>
</comment>
<organism evidence="4 5">
    <name type="scientific">Dactylosporangium darangshiense</name>
    <dbReference type="NCBI Taxonomy" id="579108"/>
    <lineage>
        <taxon>Bacteria</taxon>
        <taxon>Bacillati</taxon>
        <taxon>Actinomycetota</taxon>
        <taxon>Actinomycetes</taxon>
        <taxon>Micromonosporales</taxon>
        <taxon>Micromonosporaceae</taxon>
        <taxon>Dactylosporangium</taxon>
    </lineage>
</organism>
<protein>
    <recommendedName>
        <fullName evidence="3">FHA domain-containing protein</fullName>
    </recommendedName>
</protein>
<dbReference type="PROSITE" id="PS50006">
    <property type="entry name" value="FHA_DOMAIN"/>
    <property type="match status" value="1"/>
</dbReference>
<dbReference type="Gene3D" id="2.60.200.20">
    <property type="match status" value="1"/>
</dbReference>
<name>A0ABP8D6T4_9ACTN</name>
<dbReference type="Proteomes" id="UP001500620">
    <property type="component" value="Unassembled WGS sequence"/>
</dbReference>
<evidence type="ECO:0000313" key="4">
    <source>
        <dbReference type="EMBL" id="GAA4248832.1"/>
    </source>
</evidence>
<feature type="compositionally biased region" description="Low complexity" evidence="2">
    <location>
        <begin position="252"/>
        <end position="310"/>
    </location>
</feature>
<dbReference type="CDD" id="cd00060">
    <property type="entry name" value="FHA"/>
    <property type="match status" value="1"/>
</dbReference>
<evidence type="ECO:0000259" key="3">
    <source>
        <dbReference type="PROSITE" id="PS50006"/>
    </source>
</evidence>
<feature type="domain" description="FHA" evidence="3">
    <location>
        <begin position="444"/>
        <end position="496"/>
    </location>
</feature>
<keyword evidence="1" id="KW-0597">Phosphoprotein</keyword>
<dbReference type="SUPFAM" id="SSF49879">
    <property type="entry name" value="SMAD/FHA domain"/>
    <property type="match status" value="1"/>
</dbReference>
<dbReference type="InterPro" id="IPR000253">
    <property type="entry name" value="FHA_dom"/>
</dbReference>
<accession>A0ABP8D6T4</accession>
<feature type="compositionally biased region" description="Basic and acidic residues" evidence="2">
    <location>
        <begin position="232"/>
        <end position="250"/>
    </location>
</feature>
<proteinExistence type="predicted"/>
<dbReference type="InterPro" id="IPR008984">
    <property type="entry name" value="SMAD_FHA_dom_sf"/>
</dbReference>
<reference evidence="5" key="1">
    <citation type="journal article" date="2019" name="Int. J. Syst. Evol. Microbiol.">
        <title>The Global Catalogue of Microorganisms (GCM) 10K type strain sequencing project: providing services to taxonomists for standard genome sequencing and annotation.</title>
        <authorList>
            <consortium name="The Broad Institute Genomics Platform"/>
            <consortium name="The Broad Institute Genome Sequencing Center for Infectious Disease"/>
            <person name="Wu L."/>
            <person name="Ma J."/>
        </authorList>
    </citation>
    <scope>NUCLEOTIDE SEQUENCE [LARGE SCALE GENOMIC DNA]</scope>
    <source>
        <strain evidence="5">JCM 17441</strain>
    </source>
</reference>
<evidence type="ECO:0000256" key="2">
    <source>
        <dbReference type="SAM" id="MobiDB-lite"/>
    </source>
</evidence>
<dbReference type="EMBL" id="BAABAT010000006">
    <property type="protein sequence ID" value="GAA4248832.1"/>
    <property type="molecule type" value="Genomic_DNA"/>
</dbReference>
<evidence type="ECO:0000313" key="5">
    <source>
        <dbReference type="Proteomes" id="UP001500620"/>
    </source>
</evidence>
<sequence>MRFEISRVMDTIEQRLTTDVTLAQAVVDLAEVARFVALDGGRPINLLRLGMVVDALSRYLIDAGAMLYPVTGREVLSEAALTSKERMVLGRWADDGLIEVTPVVADRPAEIADFTGLPLIVVRDTPQYAARFPWLADSPERVLRLSPRAGGAVLTPGGEPAPPKDGKERLVVVGKATLPIVPPDPEDPATEKPMATPSPIEDQRADTPGPEEASSDNSDAPAAATATLAGPDADKSDPDKSDVGESDVDKPAAASDMASASASASASDSDSGDPTSGSAASGSAASGSAASDSSDSDTSVSAGIAGSDKSPSSDKSDNSSPKPSPSPEVKGGRPDGLQTFTARGAQRSGRTRVVRRRFTRADPSGVGAALMARQWRCKEPDCPAFGEYRRIGQPVPRMRGGVPACPRHGEAVKDIGPRPAAFAVAIVVDDLARRRFVVAANHPVIVGRDPSDPDEISVGAWLHEAAAAWIAKEHLRLEVTDARLRVTDTSNNGTLIWKRSTPDVKEETQRIYHKSYNLDGWDSIELYTGVELVVGDHRLQTVVGSEPASVLLDAPTVALRLVN</sequence>
<keyword evidence="5" id="KW-1185">Reference proteome</keyword>